<dbReference type="InterPro" id="IPR053020">
    <property type="entry name" value="Smr_domain_protein"/>
</dbReference>
<dbReference type="VEuPathDB" id="FungiDB:C5L36_0B11390"/>
<accession>A0A2U9R3J6</accession>
<dbReference type="InterPro" id="IPR013899">
    <property type="entry name" value="DUF1771"/>
</dbReference>
<dbReference type="InterPro" id="IPR002625">
    <property type="entry name" value="Smr_dom"/>
</dbReference>
<evidence type="ECO:0000313" key="3">
    <source>
        <dbReference type="EMBL" id="AWU75907.1"/>
    </source>
</evidence>
<name>A0A2U9R3J6_PICKU</name>
<evidence type="ECO:0000259" key="2">
    <source>
        <dbReference type="PROSITE" id="PS50828"/>
    </source>
</evidence>
<dbReference type="SUPFAM" id="SSF160443">
    <property type="entry name" value="SMR domain-like"/>
    <property type="match status" value="1"/>
</dbReference>
<gene>
    <name evidence="3" type="ORF">C5L36_0B11390</name>
</gene>
<dbReference type="EMBL" id="CP028774">
    <property type="protein sequence ID" value="AWU75907.1"/>
    <property type="molecule type" value="Genomic_DNA"/>
</dbReference>
<feature type="compositionally biased region" description="Polar residues" evidence="1">
    <location>
        <begin position="34"/>
        <end position="44"/>
    </location>
</feature>
<sequence length="240" mass="26959">MQVTRYLLRFDKSYLKNLRVSHGAHGKSKKVSPKYTNSPSNSRGLGSPLEKISVLPEKERFHREITLGSQYRERAGVLYRRRNSLFSQSQEAFLHGNKENALELAGEARAIADEAAQCSQRAAQHIFSAHNPQWSRGHFTEFVDLHGLHVDEGIYYFSEHLIKCVRREQYSLNVVVGVGRNSSADKGGPVLAEAIVSLCGKLDIFVCEDEPGRLAVLANRGFDSRSGEIALLAFKSDVWW</sequence>
<dbReference type="KEGG" id="pkz:C5L36_0B11390"/>
<keyword evidence="4" id="KW-1185">Reference proteome</keyword>
<dbReference type="Pfam" id="PF08590">
    <property type="entry name" value="DUF1771"/>
    <property type="match status" value="1"/>
</dbReference>
<dbReference type="Gene3D" id="3.30.1370.110">
    <property type="match status" value="1"/>
</dbReference>
<dbReference type="PANTHER" id="PTHR47417:SF1">
    <property type="entry name" value="SMR DOMAIN-CONTAINING PROTEIN YPL199C"/>
    <property type="match status" value="1"/>
</dbReference>
<feature type="domain" description="Smr" evidence="2">
    <location>
        <begin position="143"/>
        <end position="219"/>
    </location>
</feature>
<organism evidence="3 4">
    <name type="scientific">Pichia kudriavzevii</name>
    <name type="common">Yeast</name>
    <name type="synonym">Issatchenkia orientalis</name>
    <dbReference type="NCBI Taxonomy" id="4909"/>
    <lineage>
        <taxon>Eukaryota</taxon>
        <taxon>Fungi</taxon>
        <taxon>Dikarya</taxon>
        <taxon>Ascomycota</taxon>
        <taxon>Saccharomycotina</taxon>
        <taxon>Pichiomycetes</taxon>
        <taxon>Pichiales</taxon>
        <taxon>Pichiaceae</taxon>
        <taxon>Pichia</taxon>
    </lineage>
</organism>
<reference evidence="3 4" key="1">
    <citation type="submission" date="2018-06" db="EMBL/GenBank/DDBJ databases">
        <title>Population genomics shows no distinction between pathogenic Candida krusei and environmental Pichia kudriavzevii: One species, four names.</title>
        <authorList>
            <person name="Douglass A.P."/>
            <person name="Offei B."/>
            <person name="Braun-Galleani S."/>
            <person name="Coughlan A.Y."/>
            <person name="Martos A."/>
            <person name="Ortiz-Merino R.A."/>
            <person name="Byrne K.P."/>
            <person name="Wolfe K.H."/>
        </authorList>
    </citation>
    <scope>NUCLEOTIDE SEQUENCE [LARGE SCALE GENOMIC DNA]</scope>
    <source>
        <strain evidence="3 4">CBS573</strain>
    </source>
</reference>
<feature type="compositionally biased region" description="Basic residues" evidence="1">
    <location>
        <begin position="22"/>
        <end position="32"/>
    </location>
</feature>
<dbReference type="STRING" id="4909.A0A2U9R3J6"/>
<evidence type="ECO:0000313" key="4">
    <source>
        <dbReference type="Proteomes" id="UP000249293"/>
    </source>
</evidence>
<dbReference type="SMART" id="SM01162">
    <property type="entry name" value="DUF1771"/>
    <property type="match status" value="1"/>
</dbReference>
<dbReference type="AlphaFoldDB" id="A0A2U9R3J6"/>
<dbReference type="InterPro" id="IPR036063">
    <property type="entry name" value="Smr_dom_sf"/>
</dbReference>
<dbReference type="Proteomes" id="UP000249293">
    <property type="component" value="Chromosome 2"/>
</dbReference>
<evidence type="ECO:0000256" key="1">
    <source>
        <dbReference type="SAM" id="MobiDB-lite"/>
    </source>
</evidence>
<protein>
    <recommendedName>
        <fullName evidence="2">Smr domain-containing protein</fullName>
    </recommendedName>
</protein>
<proteinExistence type="predicted"/>
<dbReference type="OrthoDB" id="3231855at2759"/>
<dbReference type="PANTHER" id="PTHR47417">
    <property type="entry name" value="SMR DOMAIN-CONTAINING PROTEIN YPL199C"/>
    <property type="match status" value="1"/>
</dbReference>
<dbReference type="RefSeq" id="XP_029321384.1">
    <property type="nucleotide sequence ID" value="XM_029465525.1"/>
</dbReference>
<dbReference type="PROSITE" id="PS50828">
    <property type="entry name" value="SMR"/>
    <property type="match status" value="1"/>
</dbReference>
<feature type="region of interest" description="Disordered" evidence="1">
    <location>
        <begin position="21"/>
        <end position="49"/>
    </location>
</feature>
<dbReference type="GeneID" id="40383672"/>